<comment type="caution">
    <text evidence="1">The sequence shown here is derived from an EMBL/GenBank/DDBJ whole genome shotgun (WGS) entry which is preliminary data.</text>
</comment>
<protein>
    <submittedName>
        <fullName evidence="1">Uncharacterized protein</fullName>
    </submittedName>
</protein>
<accession>A0A8J6P8C1</accession>
<dbReference type="RefSeq" id="WP_187536680.1">
    <property type="nucleotide sequence ID" value="NZ_JACRTL010000006.1"/>
</dbReference>
<gene>
    <name evidence="1" type="ORF">H8702_10375</name>
</gene>
<reference evidence="1" key="1">
    <citation type="submission" date="2020-08" db="EMBL/GenBank/DDBJ databases">
        <title>Genome public.</title>
        <authorList>
            <person name="Liu C."/>
            <person name="Sun Q."/>
        </authorList>
    </citation>
    <scope>NUCLEOTIDE SEQUENCE</scope>
    <source>
        <strain evidence="1">NSJ-15</strain>
    </source>
</reference>
<proteinExistence type="predicted"/>
<evidence type="ECO:0000313" key="1">
    <source>
        <dbReference type="EMBL" id="MBC8611505.1"/>
    </source>
</evidence>
<dbReference type="EMBL" id="JACRTL010000006">
    <property type="protein sequence ID" value="MBC8611505.1"/>
    <property type="molecule type" value="Genomic_DNA"/>
</dbReference>
<evidence type="ECO:0000313" key="2">
    <source>
        <dbReference type="Proteomes" id="UP000632659"/>
    </source>
</evidence>
<organism evidence="1 2">
    <name type="scientific">Massiliimalia timonensis</name>
    <dbReference type="NCBI Taxonomy" id="1987501"/>
    <lineage>
        <taxon>Bacteria</taxon>
        <taxon>Bacillati</taxon>
        <taxon>Bacillota</taxon>
        <taxon>Clostridia</taxon>
        <taxon>Eubacteriales</taxon>
        <taxon>Oscillospiraceae</taxon>
        <taxon>Massiliimalia</taxon>
    </lineage>
</organism>
<dbReference type="AlphaFoldDB" id="A0A8J6P8C1"/>
<name>A0A8J6P8C1_9FIRM</name>
<dbReference type="Proteomes" id="UP000632659">
    <property type="component" value="Unassembled WGS sequence"/>
</dbReference>
<keyword evidence="2" id="KW-1185">Reference proteome</keyword>
<sequence>MNNEINRCYRLFYGKFPLHKRFLPYDKLANISETIPEIQRDLLSEHAGEMDGFLSGGEFTFFPEVILCSDLAANGAEYDART</sequence>